<gene>
    <name evidence="1" type="ORF">VNO77_04340</name>
</gene>
<evidence type="ECO:0000313" key="2">
    <source>
        <dbReference type="Proteomes" id="UP001367508"/>
    </source>
</evidence>
<evidence type="ECO:0000313" key="1">
    <source>
        <dbReference type="EMBL" id="KAK7362232.1"/>
    </source>
</evidence>
<reference evidence="1 2" key="1">
    <citation type="submission" date="2024-01" db="EMBL/GenBank/DDBJ databases">
        <title>The genomes of 5 underutilized Papilionoideae crops provide insights into root nodulation and disease resistanc.</title>
        <authorList>
            <person name="Jiang F."/>
        </authorList>
    </citation>
    <scope>NUCLEOTIDE SEQUENCE [LARGE SCALE GENOMIC DNA]</scope>
    <source>
        <strain evidence="1">LVBAO_FW01</strain>
        <tissue evidence="1">Leaves</tissue>
    </source>
</reference>
<proteinExistence type="predicted"/>
<name>A0AAN9MX01_CANGL</name>
<dbReference type="Proteomes" id="UP001367508">
    <property type="component" value="Unassembled WGS sequence"/>
</dbReference>
<sequence>MLREEGIFALSSRGRTRGESCTSQKIFQKKNIAPRLTGTHSLGDPQGLTSVLEEKGNHAPASTPSKGWTVISHKDLLGIWKVLGGFEPLTRGYVEQPCLKARFRAMATSSTRKLFSKLLGSIIRFERSTGSRRVQQCRLRFVTVEAIPEYDRRNLRNLEGFSQNP</sequence>
<comment type="caution">
    <text evidence="1">The sequence shown here is derived from an EMBL/GenBank/DDBJ whole genome shotgun (WGS) entry which is preliminary data.</text>
</comment>
<protein>
    <submittedName>
        <fullName evidence="1">Uncharacterized protein</fullName>
    </submittedName>
</protein>
<dbReference type="EMBL" id="JAYMYQ010000001">
    <property type="protein sequence ID" value="KAK7362232.1"/>
    <property type="molecule type" value="Genomic_DNA"/>
</dbReference>
<keyword evidence="2" id="KW-1185">Reference proteome</keyword>
<accession>A0AAN9MX01</accession>
<organism evidence="1 2">
    <name type="scientific">Canavalia gladiata</name>
    <name type="common">Sword bean</name>
    <name type="synonym">Dolichos gladiatus</name>
    <dbReference type="NCBI Taxonomy" id="3824"/>
    <lineage>
        <taxon>Eukaryota</taxon>
        <taxon>Viridiplantae</taxon>
        <taxon>Streptophyta</taxon>
        <taxon>Embryophyta</taxon>
        <taxon>Tracheophyta</taxon>
        <taxon>Spermatophyta</taxon>
        <taxon>Magnoliopsida</taxon>
        <taxon>eudicotyledons</taxon>
        <taxon>Gunneridae</taxon>
        <taxon>Pentapetalae</taxon>
        <taxon>rosids</taxon>
        <taxon>fabids</taxon>
        <taxon>Fabales</taxon>
        <taxon>Fabaceae</taxon>
        <taxon>Papilionoideae</taxon>
        <taxon>50 kb inversion clade</taxon>
        <taxon>NPAAA clade</taxon>
        <taxon>indigoferoid/millettioid clade</taxon>
        <taxon>Phaseoleae</taxon>
        <taxon>Canavalia</taxon>
    </lineage>
</organism>
<dbReference type="AlphaFoldDB" id="A0AAN9MX01"/>